<sequence length="31" mass="3713">MRRWLWFFGLWCLSVAMLGVVAMAIRWAIMP</sequence>
<keyword evidence="1" id="KW-0812">Transmembrane</keyword>
<keyword evidence="3" id="KW-1185">Reference proteome</keyword>
<gene>
    <name evidence="2" type="ORF">R1T40_11640</name>
</gene>
<accession>A0ABZ0HBK6</accession>
<reference evidence="2 3" key="1">
    <citation type="submission" date="2023-10" db="EMBL/GenBank/DDBJ databases">
        <title>Eight complete genome sequences of bacteria isolated from laboratory stock of Giant Kelp gametophytes.</title>
        <authorList>
            <person name="Tolentino B."/>
            <person name="Nuzhdin S."/>
        </authorList>
    </citation>
    <scope>NUCLEOTIDE SEQUENCE [LARGE SCALE GENOMIC DNA]</scope>
    <source>
        <strain evidence="2 3">LC.270.F.C4</strain>
    </source>
</reference>
<proteinExistence type="predicted"/>
<evidence type="ECO:0000256" key="1">
    <source>
        <dbReference type="SAM" id="Phobius"/>
    </source>
</evidence>
<evidence type="ECO:0000313" key="2">
    <source>
        <dbReference type="EMBL" id="WOI31620.1"/>
    </source>
</evidence>
<dbReference type="Proteomes" id="UP001302666">
    <property type="component" value="Chromosome"/>
</dbReference>
<evidence type="ECO:0000313" key="3">
    <source>
        <dbReference type="Proteomes" id="UP001302666"/>
    </source>
</evidence>
<name>A0ABZ0HBK6_TRISK</name>
<keyword evidence="1" id="KW-1133">Transmembrane helix</keyword>
<dbReference type="EMBL" id="CP136704">
    <property type="protein sequence ID" value="WOI31620.1"/>
    <property type="molecule type" value="Genomic_DNA"/>
</dbReference>
<feature type="transmembrane region" description="Helical" evidence="1">
    <location>
        <begin position="6"/>
        <end position="29"/>
    </location>
</feature>
<organism evidence="2 3">
    <name type="scientific">Tritonibacter scottomollicae</name>
    <name type="common">Epibacterium scottomollicae</name>
    <dbReference type="NCBI Taxonomy" id="483013"/>
    <lineage>
        <taxon>Bacteria</taxon>
        <taxon>Pseudomonadati</taxon>
        <taxon>Pseudomonadota</taxon>
        <taxon>Alphaproteobacteria</taxon>
        <taxon>Rhodobacterales</taxon>
        <taxon>Paracoccaceae</taxon>
        <taxon>Tritonibacter</taxon>
    </lineage>
</organism>
<keyword evidence="1" id="KW-0472">Membrane</keyword>
<protein>
    <submittedName>
        <fullName evidence="2">DUF2474 domain-containing protein</fullName>
    </submittedName>
</protein>
<dbReference type="RefSeq" id="WP_317384210.1">
    <property type="nucleotide sequence ID" value="NZ_CP136704.1"/>
</dbReference>